<dbReference type="CDD" id="cd18038">
    <property type="entry name" value="DEXXQc_Helz-like"/>
    <property type="match status" value="1"/>
</dbReference>
<keyword evidence="4" id="KW-0963">Cytoplasm</keyword>
<dbReference type="Pfam" id="PF13086">
    <property type="entry name" value="AAA_11"/>
    <property type="match status" value="2"/>
</dbReference>
<accession>A0A914VH62</accession>
<comment type="similarity">
    <text evidence="2">Belongs to the DNA2/NAM7 helicase family. SDE3 subfamily.</text>
</comment>
<evidence type="ECO:0000313" key="16">
    <source>
        <dbReference type="WBParaSite" id="PSAMB.scaffold188size67258.g3044.t1"/>
    </source>
</evidence>
<dbReference type="SUPFAM" id="SSF52540">
    <property type="entry name" value="P-loop containing nucleoside triphosphate hydrolases"/>
    <property type="match status" value="1"/>
</dbReference>
<feature type="domain" description="DNA2/NAM7 helicase helicase" evidence="12">
    <location>
        <begin position="484"/>
        <end position="562"/>
    </location>
</feature>
<dbReference type="InterPro" id="IPR041679">
    <property type="entry name" value="DNA2/NAM7-like_C"/>
</dbReference>
<dbReference type="PANTHER" id="PTHR45418:SF1">
    <property type="entry name" value="CANCER_TESTIS ANTIGEN 55"/>
    <property type="match status" value="1"/>
</dbReference>
<evidence type="ECO:0000256" key="8">
    <source>
        <dbReference type="ARBA" id="ARBA00022840"/>
    </source>
</evidence>
<dbReference type="WBParaSite" id="PSAMB.scaffold188size67258.g3044.t1">
    <property type="protein sequence ID" value="PSAMB.scaffold188size67258.g3044.t1"/>
    <property type="gene ID" value="PSAMB.scaffold188size67258.g3044"/>
</dbReference>
<dbReference type="FunFam" id="3.40.50.300:FF:000608">
    <property type="entry name" value="Mov10 RISC complex RNA helicase"/>
    <property type="match status" value="1"/>
</dbReference>
<dbReference type="GO" id="GO:0016787">
    <property type="term" value="F:hydrolase activity"/>
    <property type="evidence" value="ECO:0007669"/>
    <property type="project" value="UniProtKB-KW"/>
</dbReference>
<dbReference type="CDD" id="cd18808">
    <property type="entry name" value="SF1_C_Upf1"/>
    <property type="match status" value="1"/>
</dbReference>
<dbReference type="InterPro" id="IPR027417">
    <property type="entry name" value="P-loop_NTPase"/>
</dbReference>
<dbReference type="GO" id="GO:0032574">
    <property type="term" value="F:5'-3' RNA helicase activity"/>
    <property type="evidence" value="ECO:0007669"/>
    <property type="project" value="InterPro"/>
</dbReference>
<dbReference type="InterPro" id="IPR041677">
    <property type="entry name" value="DNA2/NAM7_AAA_11"/>
</dbReference>
<dbReference type="GO" id="GO:0003723">
    <property type="term" value="F:RNA binding"/>
    <property type="evidence" value="ECO:0007669"/>
    <property type="project" value="UniProtKB-KW"/>
</dbReference>
<dbReference type="EC" id="3.6.4.13" evidence="3"/>
<reference evidence="16" key="1">
    <citation type="submission" date="2022-11" db="UniProtKB">
        <authorList>
            <consortium name="WormBaseParasite"/>
        </authorList>
    </citation>
    <scope>IDENTIFICATION</scope>
</reference>
<evidence type="ECO:0000256" key="1">
    <source>
        <dbReference type="ARBA" id="ARBA00004331"/>
    </source>
</evidence>
<dbReference type="GO" id="GO:0036464">
    <property type="term" value="C:cytoplasmic ribonucleoprotein granule"/>
    <property type="evidence" value="ECO:0007669"/>
    <property type="project" value="UniProtKB-SubCell"/>
</dbReference>
<feature type="domain" description="Helicase MOV-10-like beta-barrel" evidence="14">
    <location>
        <begin position="339"/>
        <end position="431"/>
    </location>
</feature>
<evidence type="ECO:0000259" key="12">
    <source>
        <dbReference type="Pfam" id="PF13086"/>
    </source>
</evidence>
<evidence type="ECO:0000256" key="4">
    <source>
        <dbReference type="ARBA" id="ARBA00022490"/>
    </source>
</evidence>
<evidence type="ECO:0000313" key="15">
    <source>
        <dbReference type="Proteomes" id="UP000887566"/>
    </source>
</evidence>
<dbReference type="GO" id="GO:0005524">
    <property type="term" value="F:ATP binding"/>
    <property type="evidence" value="ECO:0007669"/>
    <property type="project" value="UniProtKB-KW"/>
</dbReference>
<dbReference type="AlphaFoldDB" id="A0A914VH62"/>
<name>A0A914VH62_9BILA</name>
<keyword evidence="5" id="KW-0547">Nucleotide-binding</keyword>
<feature type="domain" description="DNA2/NAM7 helicase helicase" evidence="12">
    <location>
        <begin position="598"/>
        <end position="675"/>
    </location>
</feature>
<organism evidence="15 16">
    <name type="scientific">Plectus sambesii</name>
    <dbReference type="NCBI Taxonomy" id="2011161"/>
    <lineage>
        <taxon>Eukaryota</taxon>
        <taxon>Metazoa</taxon>
        <taxon>Ecdysozoa</taxon>
        <taxon>Nematoda</taxon>
        <taxon>Chromadorea</taxon>
        <taxon>Plectida</taxon>
        <taxon>Plectina</taxon>
        <taxon>Plectoidea</taxon>
        <taxon>Plectidae</taxon>
        <taxon>Plectus</taxon>
    </lineage>
</organism>
<evidence type="ECO:0000256" key="7">
    <source>
        <dbReference type="ARBA" id="ARBA00022806"/>
    </source>
</evidence>
<dbReference type="Gene3D" id="3.40.50.300">
    <property type="entry name" value="P-loop containing nucleotide triphosphate hydrolases"/>
    <property type="match status" value="2"/>
</dbReference>
<protein>
    <recommendedName>
        <fullName evidence="3">RNA helicase</fullName>
        <ecNumber evidence="3">3.6.4.13</ecNumber>
    </recommendedName>
</protein>
<dbReference type="Pfam" id="PF13087">
    <property type="entry name" value="AAA_12"/>
    <property type="match status" value="1"/>
</dbReference>
<keyword evidence="6" id="KW-0378">Hydrolase</keyword>
<evidence type="ECO:0000259" key="13">
    <source>
        <dbReference type="Pfam" id="PF13087"/>
    </source>
</evidence>
<dbReference type="GO" id="GO:0031047">
    <property type="term" value="P:regulatory ncRNA-mediated gene silencing"/>
    <property type="evidence" value="ECO:0007669"/>
    <property type="project" value="UniProtKB-KW"/>
</dbReference>
<keyword evidence="7" id="KW-0347">Helicase</keyword>
<evidence type="ECO:0000256" key="6">
    <source>
        <dbReference type="ARBA" id="ARBA00022801"/>
    </source>
</evidence>
<dbReference type="InterPro" id="IPR047187">
    <property type="entry name" value="SF1_C_Upf1"/>
</dbReference>
<comment type="catalytic activity">
    <reaction evidence="11">
        <text>ATP + H2O = ADP + phosphate + H(+)</text>
        <dbReference type="Rhea" id="RHEA:13065"/>
        <dbReference type="ChEBI" id="CHEBI:15377"/>
        <dbReference type="ChEBI" id="CHEBI:15378"/>
        <dbReference type="ChEBI" id="CHEBI:30616"/>
        <dbReference type="ChEBI" id="CHEBI:43474"/>
        <dbReference type="ChEBI" id="CHEBI:456216"/>
        <dbReference type="EC" id="3.6.4.13"/>
    </reaction>
</comment>
<dbReference type="InterPro" id="IPR049080">
    <property type="entry name" value="MOV-10-like_beta-barrel"/>
</dbReference>
<dbReference type="Proteomes" id="UP000887566">
    <property type="component" value="Unplaced"/>
</dbReference>
<keyword evidence="15" id="KW-1185">Reference proteome</keyword>
<evidence type="ECO:0000259" key="14">
    <source>
        <dbReference type="Pfam" id="PF21634"/>
    </source>
</evidence>
<keyword evidence="9" id="KW-0694">RNA-binding</keyword>
<keyword evidence="8" id="KW-0067">ATP-binding</keyword>
<dbReference type="PANTHER" id="PTHR45418">
    <property type="entry name" value="CANCER/TESTIS ANTIGEN 55"/>
    <property type="match status" value="1"/>
</dbReference>
<proteinExistence type="inferred from homology"/>
<evidence type="ECO:0000256" key="11">
    <source>
        <dbReference type="ARBA" id="ARBA00047984"/>
    </source>
</evidence>
<evidence type="ECO:0000256" key="9">
    <source>
        <dbReference type="ARBA" id="ARBA00022884"/>
    </source>
</evidence>
<keyword evidence="10" id="KW-0943">RNA-mediated gene silencing</keyword>
<feature type="domain" description="DNA2/NAM7 helicase-like C-terminal" evidence="13">
    <location>
        <begin position="695"/>
        <end position="900"/>
    </location>
</feature>
<dbReference type="InterPro" id="IPR026122">
    <property type="entry name" value="MOV-10/SDE3_DEXXQ/H-box"/>
</dbReference>
<evidence type="ECO:0000256" key="10">
    <source>
        <dbReference type="ARBA" id="ARBA00023158"/>
    </source>
</evidence>
<comment type="subcellular location">
    <subcellularLocation>
        <location evidence="1">Cytoplasm</location>
        <location evidence="1">Cytoplasmic ribonucleoprotein granule</location>
    </subcellularLocation>
</comment>
<evidence type="ECO:0000256" key="5">
    <source>
        <dbReference type="ARBA" id="ARBA00022741"/>
    </source>
</evidence>
<evidence type="ECO:0000256" key="2">
    <source>
        <dbReference type="ARBA" id="ARBA00005601"/>
    </source>
</evidence>
<dbReference type="Pfam" id="PF21634">
    <property type="entry name" value="MOV-10_beta-barrel"/>
    <property type="match status" value="1"/>
</dbReference>
<sequence>MADMAGTLRPIVPNKTIREIKKNGVLHNLCELCNVAVDQRNVRVWEVHLSTKRHILSEQVYHLRNKMHFFTDQIRTGIYVGCTNPSENIIVNEIRREENSDIQPHLKTAQTAAFEIVVNADDALSVIDFNFQVEFHNTTQCTMTVTDIKLLSTENSTSFLDLGRTRTLSITAGSYGALNIRGRCNNLGLFEIPLSVRVSRAGNISAYNLLIPLTFDIRNKIVEDLAPKAPYQPKARARLDEALLKRVLTEKLPVTSSKLKEELPLPSFPVPADICELAEIGYTDNSTAAHQLSDVLKRKLKKFDSILLGNVTSLASHFEKFSRLLYVEDLERIAAVRDYDMESVKLHKVAQNLSNDHRQIYEIREVVGLSEGRPSVLRGDFIYAKPAIADCNTEYQGVVHRVKLNTLHVSFAPQFEQSEWTYGDQKFRVRFTVKRTSIRLQHRAVQLVRDYNMKEIVFPGNDPMDNPCFNITQFTLFDSKLAQNPEQLQAVMKIVQGQHRPAPYVLFGPPGTGKTSTLVEAVKQTLKLSKTARLLLCAPSNTAVDILAQRLLQDIPKEQMFRLYPLTRSKVAVPKELWEISCFDTSENPSSIFAVPSKQTFSQYKIILTTLASAGRLVSGGFQASFFTHLFIDEAGQATEPEILIPIGCFLEQCDDPPNIVLSGDPRQLGPVVQSLLAAECKLGQSMIERLMKDMPVYKQKRSGETTTNPRYDSNFITKLLRNYRSHPDIFTVSSQLFYQNELIPCAGETERTSLCRWKELPKRGVPLIFHGVIGADKREEKSPSFFNAYEVAVAKGYVDKLLGQRLAKATDIGIIAPYRKQIEKFREIFRRKSDYEGIRVGSVEEFQGAECRIIIITTVRSCSKFLPIDFEFNLGFISNPKRFNTALTRAKALMIIVGNPWILRMDRCWKAMLKFCLEKGAYTGIEFTLNDLLKRPPPGMGAIPLKPDELMEEESGQDGLIKTDDEEYAKLTRELQSLSVANDRG</sequence>
<evidence type="ECO:0000256" key="3">
    <source>
        <dbReference type="ARBA" id="ARBA00012552"/>
    </source>
</evidence>